<evidence type="ECO:0000256" key="1">
    <source>
        <dbReference type="ARBA" id="ARBA00022741"/>
    </source>
</evidence>
<evidence type="ECO:0000259" key="4">
    <source>
        <dbReference type="SMART" id="SM00796"/>
    </source>
</evidence>
<gene>
    <name evidence="6" type="ORF">ACFO3A_03455</name>
</gene>
<name>A0ABV9GST1_9BURK</name>
<dbReference type="Pfam" id="PF02626">
    <property type="entry name" value="CT_A_B"/>
    <property type="match status" value="1"/>
</dbReference>
<organism evidence="6 7">
    <name type="scientific">Comamonas nitrativorans</name>
    <dbReference type="NCBI Taxonomy" id="108437"/>
    <lineage>
        <taxon>Bacteria</taxon>
        <taxon>Pseudomonadati</taxon>
        <taxon>Pseudomonadota</taxon>
        <taxon>Betaproteobacteria</taxon>
        <taxon>Burkholderiales</taxon>
        <taxon>Comamonadaceae</taxon>
        <taxon>Comamonas</taxon>
    </lineage>
</organism>
<dbReference type="SMART" id="SM00797">
    <property type="entry name" value="AHS2"/>
    <property type="match status" value="1"/>
</dbReference>
<keyword evidence="1" id="KW-0547">Nucleotide-binding</keyword>
<dbReference type="Proteomes" id="UP001595967">
    <property type="component" value="Unassembled WGS sequence"/>
</dbReference>
<dbReference type="RefSeq" id="WP_377724014.1">
    <property type="nucleotide sequence ID" value="NZ_JBHSEW010000002.1"/>
</dbReference>
<evidence type="ECO:0000259" key="5">
    <source>
        <dbReference type="SMART" id="SM00797"/>
    </source>
</evidence>
<dbReference type="InterPro" id="IPR029000">
    <property type="entry name" value="Cyclophilin-like_dom_sf"/>
</dbReference>
<keyword evidence="7" id="KW-1185">Reference proteome</keyword>
<evidence type="ECO:0000256" key="3">
    <source>
        <dbReference type="ARBA" id="ARBA00022840"/>
    </source>
</evidence>
<keyword evidence="3" id="KW-0067">ATP-binding</keyword>
<dbReference type="SUPFAM" id="SSF50891">
    <property type="entry name" value="Cyclophilin-like"/>
    <property type="match status" value="2"/>
</dbReference>
<dbReference type="InterPro" id="IPR003778">
    <property type="entry name" value="CT_A_B"/>
</dbReference>
<dbReference type="EMBL" id="JBHSEW010000002">
    <property type="protein sequence ID" value="MFC4621263.1"/>
    <property type="molecule type" value="Genomic_DNA"/>
</dbReference>
<protein>
    <submittedName>
        <fullName evidence="6">5-oxoprolinase/urea amidolyase family protein</fullName>
    </submittedName>
</protein>
<dbReference type="Pfam" id="PF02682">
    <property type="entry name" value="CT_C_D"/>
    <property type="match status" value="1"/>
</dbReference>
<dbReference type="InterPro" id="IPR052708">
    <property type="entry name" value="PxpC"/>
</dbReference>
<dbReference type="Gene3D" id="2.40.100.10">
    <property type="entry name" value="Cyclophilin-like"/>
    <property type="match status" value="2"/>
</dbReference>
<keyword evidence="2" id="KW-0378">Hydrolase</keyword>
<feature type="domain" description="Carboxyltransferase" evidence="5">
    <location>
        <begin position="262"/>
        <end position="541"/>
    </location>
</feature>
<dbReference type="SUPFAM" id="SSF160467">
    <property type="entry name" value="PH0987 N-terminal domain-like"/>
    <property type="match status" value="1"/>
</dbReference>
<sequence>MRFLPVNDQALLVELDDLAQTMALYRQLMAHPVEGVLELVPAARTLLVFYQRGLTSPAVLQARLLQSWAQAERAGLQAAAGRTVEIPVRYDGEDLAEVAERLGISPREVIARHTGQLWQAAFAGFAPGFVYLAGGHPCFQIPRRSTPRTRVPAGSVALGGAFSAVYPNVSPGGWQLIGTTPIAMWDLQRPEPAYVQPGFGVQFRDVAEAVALVSLPQQVRVAEKNQQNRPETVCGKAEKAIEIVSAGLQTLVQDAGRNGLSGLGVSPSGALDQTAMRQANRMVGNPVGTPVLENLLGGLQLRSRGHTTLAVAGASLELHGRTAEGQEWTSHSPATVALNDGDTLTLASPGAGVRAYVALRGGWQVAPVLGSCATDTLAHVGPAAVQAGDCLPVGGVEPAALQAVHLPEMREALPRPGQTVTLDVVLGPRTDWFTAEAVALLQAQSWQVTPQSNRIGMRLLGAQPLARSRHDELPSEGTVAGAIQVPVNGQPVLFLADHPLTGGYPVIGAVASHHLDLAGQIPVGCWLRFRVTAPFIEGASP</sequence>
<feature type="domain" description="Carboxyltransferase" evidence="4">
    <location>
        <begin position="1"/>
        <end position="195"/>
    </location>
</feature>
<comment type="caution">
    <text evidence="6">The sequence shown here is derived from an EMBL/GenBank/DDBJ whole genome shotgun (WGS) entry which is preliminary data.</text>
</comment>
<proteinExistence type="predicted"/>
<accession>A0ABV9GST1</accession>
<reference evidence="7" key="1">
    <citation type="journal article" date="2019" name="Int. J. Syst. Evol. Microbiol.">
        <title>The Global Catalogue of Microorganisms (GCM) 10K type strain sequencing project: providing services to taxonomists for standard genome sequencing and annotation.</title>
        <authorList>
            <consortium name="The Broad Institute Genomics Platform"/>
            <consortium name="The Broad Institute Genome Sequencing Center for Infectious Disease"/>
            <person name="Wu L."/>
            <person name="Ma J."/>
        </authorList>
    </citation>
    <scope>NUCLEOTIDE SEQUENCE [LARGE SCALE GENOMIC DNA]</scope>
    <source>
        <strain evidence="7">JCM 11650</strain>
    </source>
</reference>
<dbReference type="NCBIfam" id="TIGR00724">
    <property type="entry name" value="urea_amlyse_rel"/>
    <property type="match status" value="1"/>
</dbReference>
<dbReference type="PANTHER" id="PTHR43309:SF3">
    <property type="entry name" value="5-OXOPROLINASE SUBUNIT C"/>
    <property type="match status" value="1"/>
</dbReference>
<evidence type="ECO:0000313" key="6">
    <source>
        <dbReference type="EMBL" id="MFC4621263.1"/>
    </source>
</evidence>
<dbReference type="InterPro" id="IPR003833">
    <property type="entry name" value="CT_C_D"/>
</dbReference>
<evidence type="ECO:0000256" key="2">
    <source>
        <dbReference type="ARBA" id="ARBA00022801"/>
    </source>
</evidence>
<evidence type="ECO:0000313" key="7">
    <source>
        <dbReference type="Proteomes" id="UP001595967"/>
    </source>
</evidence>
<dbReference type="PANTHER" id="PTHR43309">
    <property type="entry name" value="5-OXOPROLINASE SUBUNIT C"/>
    <property type="match status" value="1"/>
</dbReference>
<dbReference type="Gene3D" id="3.30.1360.40">
    <property type="match status" value="1"/>
</dbReference>
<dbReference type="SMART" id="SM00796">
    <property type="entry name" value="AHS1"/>
    <property type="match status" value="1"/>
</dbReference>